<name>A0A2I3CFR0_VIBAX</name>
<reference evidence="1 2" key="1">
    <citation type="journal article" date="2015" name="Genome Announc.">
        <title>Complete genome sequence of Vibrio alginolyticus ATCC 17749.</title>
        <authorList>
            <person name="Liu X.F."/>
            <person name="Cao Y."/>
            <person name="Zhang H.L."/>
            <person name="Chen Y.J."/>
            <person name="Hu C.J."/>
        </authorList>
    </citation>
    <scope>NUCLEOTIDE SEQUENCE [LARGE SCALE GENOMIC DNA]</scope>
    <source>
        <strain evidence="2">ATCC 17749 / DSM 2171 / NBRC 15630 / NCIMB 1903 / NCTC 12160 / XII-53</strain>
    </source>
</reference>
<organism evidence="1 2">
    <name type="scientific">Vibrio alginolyticus (strain ATCC 17749 / DSM 2171 / NBRC 15630 / NCIMB 1903 / NCTC 12160 / XII-53)</name>
    <dbReference type="NCBI Taxonomy" id="1219076"/>
    <lineage>
        <taxon>Bacteria</taxon>
        <taxon>Pseudomonadati</taxon>
        <taxon>Pseudomonadota</taxon>
        <taxon>Gammaproteobacteria</taxon>
        <taxon>Vibrionales</taxon>
        <taxon>Vibrionaceae</taxon>
        <taxon>Vibrio</taxon>
    </lineage>
</organism>
<dbReference type="HOGENOM" id="CLU_1767286_0_0_6"/>
<dbReference type="RefSeq" id="WP_017820581.1">
    <property type="nucleotide sequence ID" value="NC_022349.1"/>
</dbReference>
<dbReference type="EMBL" id="CP006718">
    <property type="protein sequence ID" value="AGV18603.1"/>
    <property type="molecule type" value="Genomic_DNA"/>
</dbReference>
<dbReference type="KEGG" id="vag:N646_2793"/>
<proteinExistence type="predicted"/>
<evidence type="ECO:0000313" key="2">
    <source>
        <dbReference type="Proteomes" id="UP000016714"/>
    </source>
</evidence>
<dbReference type="AlphaFoldDB" id="A0A2I3CFR0"/>
<accession>A0A2I3CFR0</accession>
<gene>
    <name evidence="1" type="ORF">N646_2793</name>
</gene>
<protein>
    <submittedName>
        <fullName evidence="1">Uncharacterized protein</fullName>
    </submittedName>
</protein>
<sequence length="147" mass="16519">MKYINLMSFDDEAWLDVEGYELPDFASDDTTATSRSATGRPAKRVSIQLPQMNTDKPPAWLDDVVSGVLNCYLERKSTKGSSGKKAYVDKYKLMALLQQHSRVYTSKSIQELLGVKERQAQKYMEVLSTLSIFVNSKNEVVNLSQAA</sequence>
<evidence type="ECO:0000313" key="1">
    <source>
        <dbReference type="EMBL" id="AGV18603.1"/>
    </source>
</evidence>
<dbReference type="Proteomes" id="UP000016714">
    <property type="component" value="Chromosome 1"/>
</dbReference>